<feature type="transmembrane region" description="Helical" evidence="7">
    <location>
        <begin position="204"/>
        <end position="226"/>
    </location>
</feature>
<feature type="transmembrane region" description="Helical" evidence="7">
    <location>
        <begin position="144"/>
        <end position="163"/>
    </location>
</feature>
<dbReference type="InterPro" id="IPR011701">
    <property type="entry name" value="MFS"/>
</dbReference>
<feature type="transmembrane region" description="Helical" evidence="7">
    <location>
        <begin position="17"/>
        <end position="40"/>
    </location>
</feature>
<keyword evidence="6 7" id="KW-0472">Membrane</keyword>
<evidence type="ECO:0000256" key="6">
    <source>
        <dbReference type="ARBA" id="ARBA00023136"/>
    </source>
</evidence>
<feature type="non-terminal residue" evidence="9">
    <location>
        <position position="1"/>
    </location>
</feature>
<feature type="transmembrane region" description="Helical" evidence="7">
    <location>
        <begin position="52"/>
        <end position="71"/>
    </location>
</feature>
<keyword evidence="3" id="KW-1003">Cell membrane</keyword>
<organism evidence="9">
    <name type="scientific">marine metagenome</name>
    <dbReference type="NCBI Taxonomy" id="408172"/>
    <lineage>
        <taxon>unclassified sequences</taxon>
        <taxon>metagenomes</taxon>
        <taxon>ecological metagenomes</taxon>
    </lineage>
</organism>
<dbReference type="EMBL" id="UINC01008520">
    <property type="protein sequence ID" value="SVA38321.1"/>
    <property type="molecule type" value="Genomic_DNA"/>
</dbReference>
<evidence type="ECO:0000259" key="8">
    <source>
        <dbReference type="PROSITE" id="PS50850"/>
    </source>
</evidence>
<evidence type="ECO:0000256" key="3">
    <source>
        <dbReference type="ARBA" id="ARBA00022475"/>
    </source>
</evidence>
<evidence type="ECO:0000256" key="5">
    <source>
        <dbReference type="ARBA" id="ARBA00022989"/>
    </source>
</evidence>
<comment type="subcellular location">
    <subcellularLocation>
        <location evidence="1">Cell membrane</location>
        <topology evidence="1">Multi-pass membrane protein</topology>
    </subcellularLocation>
</comment>
<accession>A0A381VE69</accession>
<evidence type="ECO:0000256" key="1">
    <source>
        <dbReference type="ARBA" id="ARBA00004651"/>
    </source>
</evidence>
<dbReference type="Pfam" id="PF07690">
    <property type="entry name" value="MFS_1"/>
    <property type="match status" value="1"/>
</dbReference>
<dbReference type="InterPro" id="IPR020846">
    <property type="entry name" value="MFS_dom"/>
</dbReference>
<dbReference type="GO" id="GO:0005886">
    <property type="term" value="C:plasma membrane"/>
    <property type="evidence" value="ECO:0007669"/>
    <property type="project" value="UniProtKB-SubCell"/>
</dbReference>
<feature type="non-terminal residue" evidence="9">
    <location>
        <position position="236"/>
    </location>
</feature>
<evidence type="ECO:0000256" key="2">
    <source>
        <dbReference type="ARBA" id="ARBA00022448"/>
    </source>
</evidence>
<feature type="domain" description="Major facilitator superfamily (MFS) profile" evidence="8">
    <location>
        <begin position="18"/>
        <end position="236"/>
    </location>
</feature>
<reference evidence="9" key="1">
    <citation type="submission" date="2018-05" db="EMBL/GenBank/DDBJ databases">
        <authorList>
            <person name="Lanie J.A."/>
            <person name="Ng W.-L."/>
            <person name="Kazmierczak K.M."/>
            <person name="Andrzejewski T.M."/>
            <person name="Davidsen T.M."/>
            <person name="Wayne K.J."/>
            <person name="Tettelin H."/>
            <person name="Glass J.I."/>
            <person name="Rusch D."/>
            <person name="Podicherti R."/>
            <person name="Tsui H.-C.T."/>
            <person name="Winkler M.E."/>
        </authorList>
    </citation>
    <scope>NUCLEOTIDE SEQUENCE</scope>
</reference>
<dbReference type="PROSITE" id="PS50850">
    <property type="entry name" value="MFS"/>
    <property type="match status" value="1"/>
</dbReference>
<keyword evidence="5 7" id="KW-1133">Transmembrane helix</keyword>
<evidence type="ECO:0000256" key="4">
    <source>
        <dbReference type="ARBA" id="ARBA00022692"/>
    </source>
</evidence>
<dbReference type="PRINTS" id="PR01036">
    <property type="entry name" value="TCRTETB"/>
</dbReference>
<feature type="transmembrane region" description="Helical" evidence="7">
    <location>
        <begin position="108"/>
        <end position="132"/>
    </location>
</feature>
<keyword evidence="2" id="KW-0813">Transport</keyword>
<protein>
    <recommendedName>
        <fullName evidence="8">Major facilitator superfamily (MFS) profile domain-containing protein</fullName>
    </recommendedName>
</protein>
<dbReference type="FunFam" id="1.20.1720.10:FF:000004">
    <property type="entry name" value="EmrB/QacA family drug resistance transporter"/>
    <property type="match status" value="1"/>
</dbReference>
<dbReference type="AlphaFoldDB" id="A0A381VE69"/>
<proteinExistence type="predicted"/>
<dbReference type="InterPro" id="IPR036259">
    <property type="entry name" value="MFS_trans_sf"/>
</dbReference>
<dbReference type="PANTHER" id="PTHR23501">
    <property type="entry name" value="MAJOR FACILITATOR SUPERFAMILY"/>
    <property type="match status" value="1"/>
</dbReference>
<gene>
    <name evidence="9" type="ORF">METZ01_LOCUS91175</name>
</gene>
<dbReference type="SUPFAM" id="SSF103473">
    <property type="entry name" value="MFS general substrate transporter"/>
    <property type="match status" value="1"/>
</dbReference>
<dbReference type="PANTHER" id="PTHR23501:SF191">
    <property type="entry name" value="VACUOLAR BASIC AMINO ACID TRANSPORTER 4"/>
    <property type="match status" value="1"/>
</dbReference>
<feature type="transmembrane region" description="Helical" evidence="7">
    <location>
        <begin position="169"/>
        <end position="192"/>
    </location>
</feature>
<sequence>VELALTSEQVTHSRRRLATLGVLGGSFLAAIETTVVAAAMPTVADQLGGLPYYSWVFSAYLLTSTVSIPLWGKLSDLYGRRRFYLWSIALFLLGSVLSGAAQTMPQLIVFRALQGVGAGGLLPLGMSVLADIYTLEERGRMQGLLSGVWGVASLIGPVTGGYITEWFSWRWVFYLNVPFGALTAVAVATALSDRRGHGRHRVDYAGAALLTASVTLLIVALSRSGLDTGSDRAVWL</sequence>
<evidence type="ECO:0000256" key="7">
    <source>
        <dbReference type="SAM" id="Phobius"/>
    </source>
</evidence>
<dbReference type="GO" id="GO:0022857">
    <property type="term" value="F:transmembrane transporter activity"/>
    <property type="evidence" value="ECO:0007669"/>
    <property type="project" value="InterPro"/>
</dbReference>
<dbReference type="Gene3D" id="1.20.1720.10">
    <property type="entry name" value="Multidrug resistance protein D"/>
    <property type="match status" value="1"/>
</dbReference>
<feature type="transmembrane region" description="Helical" evidence="7">
    <location>
        <begin position="83"/>
        <end position="102"/>
    </location>
</feature>
<evidence type="ECO:0000313" key="9">
    <source>
        <dbReference type="EMBL" id="SVA38321.1"/>
    </source>
</evidence>
<keyword evidence="4 7" id="KW-0812">Transmembrane</keyword>
<name>A0A381VE69_9ZZZZ</name>